<dbReference type="AlphaFoldDB" id="A0AAT9HNB4"/>
<sequence length="263" mass="27820">MAEIARITHEAGALLHVDGVHYAAHATVDIGALGADFFVCSPYKFLGPHHGVLAAAPDLLATLHPDKLLPSTDQVPERFELGTLPYEFLAGTRAAVDFLADIPSLPATTRPAPAAAQPLGRPRSGSPEAEPSGEDRRGGVPPRPADRGVRGDRGTRGHPAHPPGEELAALPGATIHSRAPHRTPTLLLTLDGHSTTDAYRYLADRAVHAPSGSFYALEASRHLGLGDTGGLRIGLAPYTSDEDVDRLLTGLSDFLKRRPRTHG</sequence>
<accession>A0AAT9HNB4</accession>
<evidence type="ECO:0000256" key="1">
    <source>
        <dbReference type="SAM" id="MobiDB-lite"/>
    </source>
</evidence>
<dbReference type="SUPFAM" id="SSF53383">
    <property type="entry name" value="PLP-dependent transferases"/>
    <property type="match status" value="1"/>
</dbReference>
<reference evidence="3" key="1">
    <citation type="submission" date="2024-06" db="EMBL/GenBank/DDBJ databases">
        <authorList>
            <consortium name="consrtm"/>
            <person name="Uemura M."/>
            <person name="Terahara T."/>
        </authorList>
    </citation>
    <scope>NUCLEOTIDE SEQUENCE</scope>
    <source>
        <strain evidence="3">KM77-8</strain>
    </source>
</reference>
<dbReference type="EMBL" id="AP035768">
    <property type="protein sequence ID" value="BFO18753.1"/>
    <property type="molecule type" value="Genomic_DNA"/>
</dbReference>
<feature type="domain" description="Aminotransferase class V" evidence="2">
    <location>
        <begin position="2"/>
        <end position="101"/>
    </location>
</feature>
<evidence type="ECO:0000313" key="3">
    <source>
        <dbReference type="EMBL" id="BFO18753.1"/>
    </source>
</evidence>
<feature type="domain" description="Aminotransferase class V" evidence="2">
    <location>
        <begin position="165"/>
        <end position="247"/>
    </location>
</feature>
<dbReference type="Pfam" id="PF00266">
    <property type="entry name" value="Aminotran_5"/>
    <property type="match status" value="2"/>
</dbReference>
<dbReference type="InterPro" id="IPR015421">
    <property type="entry name" value="PyrdxlP-dep_Trfase_major"/>
</dbReference>
<evidence type="ECO:0000259" key="2">
    <source>
        <dbReference type="Pfam" id="PF00266"/>
    </source>
</evidence>
<organism evidence="3">
    <name type="scientific">Streptomyces haneummycinicus</name>
    <dbReference type="NCBI Taxonomy" id="3074435"/>
    <lineage>
        <taxon>Bacteria</taxon>
        <taxon>Bacillati</taxon>
        <taxon>Actinomycetota</taxon>
        <taxon>Actinomycetes</taxon>
        <taxon>Kitasatosporales</taxon>
        <taxon>Streptomycetaceae</taxon>
        <taxon>Streptomyces</taxon>
    </lineage>
</organism>
<name>A0AAT9HNB4_9ACTN</name>
<feature type="compositionally biased region" description="Low complexity" evidence="1">
    <location>
        <begin position="108"/>
        <end position="119"/>
    </location>
</feature>
<gene>
    <name evidence="3" type="ORF">SHKM778_51410</name>
</gene>
<dbReference type="InterPro" id="IPR015422">
    <property type="entry name" value="PyrdxlP-dep_Trfase_small"/>
</dbReference>
<feature type="region of interest" description="Disordered" evidence="1">
    <location>
        <begin position="108"/>
        <end position="168"/>
    </location>
</feature>
<dbReference type="PANTHER" id="PTHR43586">
    <property type="entry name" value="CYSTEINE DESULFURASE"/>
    <property type="match status" value="1"/>
</dbReference>
<dbReference type="InterPro" id="IPR015424">
    <property type="entry name" value="PyrdxlP-dep_Trfase"/>
</dbReference>
<proteinExistence type="predicted"/>
<dbReference type="Gene3D" id="3.90.1150.10">
    <property type="entry name" value="Aspartate Aminotransferase, domain 1"/>
    <property type="match status" value="1"/>
</dbReference>
<feature type="compositionally biased region" description="Basic and acidic residues" evidence="1">
    <location>
        <begin position="133"/>
        <end position="155"/>
    </location>
</feature>
<reference evidence="3" key="2">
    <citation type="submission" date="2024-07" db="EMBL/GenBank/DDBJ databases">
        <title>Streptomyces haneummycinica sp. nov., a new antibiotic-producing actinobacterium isolated from marine sediment.</title>
        <authorList>
            <person name="Uemura M."/>
            <person name="Hamada M."/>
            <person name="Hirano S."/>
            <person name="Kobayashi K."/>
            <person name="Ohshiro T."/>
            <person name="Kobayashi T."/>
            <person name="Terahara T."/>
        </authorList>
    </citation>
    <scope>NUCLEOTIDE SEQUENCE</scope>
    <source>
        <strain evidence="3">KM77-8</strain>
    </source>
</reference>
<dbReference type="InterPro" id="IPR000192">
    <property type="entry name" value="Aminotrans_V_dom"/>
</dbReference>
<dbReference type="PANTHER" id="PTHR43586:SF21">
    <property type="entry name" value="PYRIDOXAL PHOSPHATE (PLP)-DEPENDENT ASPARTATE AMINOTRANSFERASE SUPERFAMILY"/>
    <property type="match status" value="1"/>
</dbReference>
<dbReference type="Gene3D" id="3.40.640.10">
    <property type="entry name" value="Type I PLP-dependent aspartate aminotransferase-like (Major domain)"/>
    <property type="match status" value="1"/>
</dbReference>
<protein>
    <recommendedName>
        <fullName evidence="2">Aminotransferase class V domain-containing protein</fullName>
    </recommendedName>
</protein>